<feature type="coiled-coil region" evidence="1">
    <location>
        <begin position="96"/>
        <end position="123"/>
    </location>
</feature>
<feature type="coiled-coil region" evidence="1">
    <location>
        <begin position="168"/>
        <end position="195"/>
    </location>
</feature>
<evidence type="ECO:0000256" key="1">
    <source>
        <dbReference type="SAM" id="Coils"/>
    </source>
</evidence>
<dbReference type="EMBL" id="JBBJCI010000117">
    <property type="protein sequence ID" value="KAK7248271.1"/>
    <property type="molecule type" value="Genomic_DNA"/>
</dbReference>
<proteinExistence type="predicted"/>
<gene>
    <name evidence="2" type="ORF">SO694_0012804</name>
</gene>
<comment type="caution">
    <text evidence="2">The sequence shown here is derived from an EMBL/GenBank/DDBJ whole genome shotgun (WGS) entry which is preliminary data.</text>
</comment>
<reference evidence="2 3" key="1">
    <citation type="submission" date="2024-03" db="EMBL/GenBank/DDBJ databases">
        <title>Aureococcus anophagefferens CCMP1851 and Kratosvirus quantuckense: Draft genome of a second virus-susceptible host strain in the model system.</title>
        <authorList>
            <person name="Chase E."/>
            <person name="Truchon A.R."/>
            <person name="Schepens W."/>
            <person name="Wilhelm S.W."/>
        </authorList>
    </citation>
    <scope>NUCLEOTIDE SEQUENCE [LARGE SCALE GENOMIC DNA]</scope>
    <source>
        <strain evidence="2 3">CCMP1851</strain>
    </source>
</reference>
<evidence type="ECO:0000313" key="2">
    <source>
        <dbReference type="EMBL" id="KAK7248271.1"/>
    </source>
</evidence>
<keyword evidence="3" id="KW-1185">Reference proteome</keyword>
<organism evidence="2 3">
    <name type="scientific">Aureococcus anophagefferens</name>
    <name type="common">Harmful bloom alga</name>
    <dbReference type="NCBI Taxonomy" id="44056"/>
    <lineage>
        <taxon>Eukaryota</taxon>
        <taxon>Sar</taxon>
        <taxon>Stramenopiles</taxon>
        <taxon>Ochrophyta</taxon>
        <taxon>Pelagophyceae</taxon>
        <taxon>Pelagomonadales</taxon>
        <taxon>Pelagomonadaceae</taxon>
        <taxon>Aureococcus</taxon>
    </lineage>
</organism>
<sequence length="209" mass="23974">MAGLVRKHLKTATQLSTEIKLKAKIDLKASEDLAQTKSELYKMSKLAMRRGRVASIAMSACRTVQNEKKQGTDRLNKLWEGTTTLHLQTEAKQAIIDTQIAQIQRLRRKLESANNRTEECADKSALLQIRYEERNLEFEILQRRFEAMFENGMTAEKQKEFATVKLNLHNARAHTKEQHQKIQELEARIFELELTMGSSAPPQTCPAHL</sequence>
<dbReference type="Proteomes" id="UP001363151">
    <property type="component" value="Unassembled WGS sequence"/>
</dbReference>
<name>A0ABR1G4N3_AURAN</name>
<protein>
    <submittedName>
        <fullName evidence="2">Uncharacterized protein</fullName>
    </submittedName>
</protein>
<evidence type="ECO:0000313" key="3">
    <source>
        <dbReference type="Proteomes" id="UP001363151"/>
    </source>
</evidence>
<accession>A0ABR1G4N3</accession>
<keyword evidence="1" id="KW-0175">Coiled coil</keyword>